<reference evidence="2" key="2">
    <citation type="submission" date="2015-01" db="EMBL/GenBank/DDBJ databases">
        <title>Evolutionary Origins and Diversification of the Mycorrhizal Mutualists.</title>
        <authorList>
            <consortium name="DOE Joint Genome Institute"/>
            <consortium name="Mycorrhizal Genomics Consortium"/>
            <person name="Kohler A."/>
            <person name="Kuo A."/>
            <person name="Nagy L.G."/>
            <person name="Floudas D."/>
            <person name="Copeland A."/>
            <person name="Barry K.W."/>
            <person name="Cichocki N."/>
            <person name="Veneault-Fourrey C."/>
            <person name="LaButti K."/>
            <person name="Lindquist E.A."/>
            <person name="Lipzen A."/>
            <person name="Lundell T."/>
            <person name="Morin E."/>
            <person name="Murat C."/>
            <person name="Riley R."/>
            <person name="Ohm R."/>
            <person name="Sun H."/>
            <person name="Tunlid A."/>
            <person name="Henrissat B."/>
            <person name="Grigoriev I.V."/>
            <person name="Hibbett D.S."/>
            <person name="Martin F."/>
        </authorList>
    </citation>
    <scope>NUCLEOTIDE SEQUENCE [LARGE SCALE GENOMIC DNA]</scope>
    <source>
        <strain evidence="2">LaAM-08-1</strain>
    </source>
</reference>
<dbReference type="AlphaFoldDB" id="A0A0C9XXC0"/>
<organism evidence="1 2">
    <name type="scientific">Laccaria amethystina LaAM-08-1</name>
    <dbReference type="NCBI Taxonomy" id="1095629"/>
    <lineage>
        <taxon>Eukaryota</taxon>
        <taxon>Fungi</taxon>
        <taxon>Dikarya</taxon>
        <taxon>Basidiomycota</taxon>
        <taxon>Agaricomycotina</taxon>
        <taxon>Agaricomycetes</taxon>
        <taxon>Agaricomycetidae</taxon>
        <taxon>Agaricales</taxon>
        <taxon>Agaricineae</taxon>
        <taxon>Hydnangiaceae</taxon>
        <taxon>Laccaria</taxon>
    </lineage>
</organism>
<dbReference type="OrthoDB" id="2874131at2759"/>
<gene>
    <name evidence="1" type="ORF">K443DRAFT_671521</name>
</gene>
<keyword evidence="2" id="KW-1185">Reference proteome</keyword>
<accession>A0A0C9XXC0</accession>
<protein>
    <submittedName>
        <fullName evidence="1">Uncharacterized protein</fullName>
    </submittedName>
</protein>
<dbReference type="HOGENOM" id="CLU_731720_0_0_1"/>
<evidence type="ECO:0000313" key="1">
    <source>
        <dbReference type="EMBL" id="KIK09631.1"/>
    </source>
</evidence>
<reference evidence="1 2" key="1">
    <citation type="submission" date="2014-04" db="EMBL/GenBank/DDBJ databases">
        <authorList>
            <consortium name="DOE Joint Genome Institute"/>
            <person name="Kuo A."/>
            <person name="Kohler A."/>
            <person name="Nagy L.G."/>
            <person name="Floudas D."/>
            <person name="Copeland A."/>
            <person name="Barry K.W."/>
            <person name="Cichocki N."/>
            <person name="Veneault-Fourrey C."/>
            <person name="LaButti K."/>
            <person name="Lindquist E.A."/>
            <person name="Lipzen A."/>
            <person name="Lundell T."/>
            <person name="Morin E."/>
            <person name="Murat C."/>
            <person name="Sun H."/>
            <person name="Tunlid A."/>
            <person name="Henrissat B."/>
            <person name="Grigoriev I.V."/>
            <person name="Hibbett D.S."/>
            <person name="Martin F."/>
            <person name="Nordberg H.P."/>
            <person name="Cantor M.N."/>
            <person name="Hua S.X."/>
        </authorList>
    </citation>
    <scope>NUCLEOTIDE SEQUENCE [LARGE SCALE GENOMIC DNA]</scope>
    <source>
        <strain evidence="1 2">LaAM-08-1</strain>
    </source>
</reference>
<dbReference type="Proteomes" id="UP000054477">
    <property type="component" value="Unassembled WGS sequence"/>
</dbReference>
<sequence length="398" mass="45506">MSFGTQGYPSTLTFYVGCDNEREECGGQTICLRRGNQNLVVQGPSVIPRGYSGTWGEDPGIDEAIKDGLYGRIEKIQTLVSTMPFGSKNWAYFITKRDGTYSLVYRERNLYQVTTPPWASLVDEREILVTKMISPEEHQGIWDGKEVDLFMGWNEKYRRMLDRIMRAHNLLRGLDLTFEVLGHVTNSDGEIIGIMTEPAYGRYVEYSDRTDVYEAIAKIQSRSLWYSFDHTTIMVSKGKIRIESLMSVHPIPPEQERLADKLHSEYLDYMFDVLSIQRNPFTPYRYHQQLAKPLPGIPSPAAPMDDFVAKLMRCTLSCNGLNPEIQEDSKSEISRDRAVRMHRRFLGTGGRNIDRPYQVVRYDPFGSLLCTRRTKRFLLSSASSDTTESDIGDSSLLP</sequence>
<proteinExistence type="predicted"/>
<evidence type="ECO:0000313" key="2">
    <source>
        <dbReference type="Proteomes" id="UP000054477"/>
    </source>
</evidence>
<name>A0A0C9XXC0_9AGAR</name>
<dbReference type="STRING" id="1095629.A0A0C9XXC0"/>
<dbReference type="EMBL" id="KN838538">
    <property type="protein sequence ID" value="KIK09631.1"/>
    <property type="molecule type" value="Genomic_DNA"/>
</dbReference>